<evidence type="ECO:0000313" key="3">
    <source>
        <dbReference type="EMBL" id="GJD64268.1"/>
    </source>
</evidence>
<keyword evidence="1" id="KW-0472">Membrane</keyword>
<dbReference type="InterPro" id="IPR029044">
    <property type="entry name" value="Nucleotide-diphossugar_trans"/>
</dbReference>
<evidence type="ECO:0000256" key="1">
    <source>
        <dbReference type="SAM" id="Phobius"/>
    </source>
</evidence>
<dbReference type="EMBL" id="BPQJ01000023">
    <property type="protein sequence ID" value="GJD64268.1"/>
    <property type="molecule type" value="Genomic_DNA"/>
</dbReference>
<name>A0AA37M651_9HYPH</name>
<sequence length="369" mass="40060">MTVAMFIRNSRSRSKSAWSHLASEVAGAAGAALGYVWVYGLLGGITLIDWFHRLRHAGSFRTNPSDGPDLRADARTGDRRRALRIAVGIATAGRPAIARETLRRLRLQTRQPDIVVAAVPTLADLDLAPDEADPLVLVGDRGLTRQRNAILAAVDDADLVCFFDDDFVPAPTYLESMEHAFLANPDLVGATGVVVADGITGAGYAVEDAERFLEGRIGAAASIPVYNAYGCNMTFRVSAIRAGGLEFDEALPAYGWLEDVDFSRRIARFGHLERIGPAVGVHLGVKGGRQSGRRFGYSQIANPLYLVGKGSFAWPRAAWLMARNIAMNLVRSLRPEPHIDRRGRVAGNVRALADLVRGRLHPTHIVRLP</sequence>
<comment type="caution">
    <text evidence="3">The sequence shown here is derived from an EMBL/GenBank/DDBJ whole genome shotgun (WGS) entry which is preliminary data.</text>
</comment>
<dbReference type="InterPro" id="IPR050834">
    <property type="entry name" value="Glycosyltransf_2"/>
</dbReference>
<evidence type="ECO:0000313" key="4">
    <source>
        <dbReference type="Proteomes" id="UP001055286"/>
    </source>
</evidence>
<reference evidence="3" key="1">
    <citation type="journal article" date="2016" name="Front. Microbiol.">
        <title>Genome Sequence of the Piezophilic, Mesophilic Sulfate-Reducing Bacterium Desulfovibrio indicus J2T.</title>
        <authorList>
            <person name="Cao J."/>
            <person name="Maignien L."/>
            <person name="Shao Z."/>
            <person name="Alain K."/>
            <person name="Jebbar M."/>
        </authorList>
    </citation>
    <scope>NUCLEOTIDE SEQUENCE</scope>
    <source>
        <strain evidence="3">JCM 32048</strain>
    </source>
</reference>
<dbReference type="SUPFAM" id="SSF53448">
    <property type="entry name" value="Nucleotide-diphospho-sugar transferases"/>
    <property type="match status" value="1"/>
</dbReference>
<dbReference type="CDD" id="cd00761">
    <property type="entry name" value="Glyco_tranf_GTA_type"/>
    <property type="match status" value="1"/>
</dbReference>
<proteinExistence type="predicted"/>
<dbReference type="Pfam" id="PF00535">
    <property type="entry name" value="Glycos_transf_2"/>
    <property type="match status" value="1"/>
</dbReference>
<protein>
    <recommendedName>
        <fullName evidence="2">Glycosyltransferase 2-like domain-containing protein</fullName>
    </recommendedName>
</protein>
<keyword evidence="1" id="KW-1133">Transmembrane helix</keyword>
<evidence type="ECO:0000259" key="2">
    <source>
        <dbReference type="Pfam" id="PF00535"/>
    </source>
</evidence>
<feature type="domain" description="Glycosyltransferase 2-like" evidence="2">
    <location>
        <begin position="140"/>
        <end position="241"/>
    </location>
</feature>
<keyword evidence="1" id="KW-0812">Transmembrane</keyword>
<dbReference type="PANTHER" id="PTHR43685:SF2">
    <property type="entry name" value="GLYCOSYLTRANSFERASE 2-LIKE DOMAIN-CONTAINING PROTEIN"/>
    <property type="match status" value="1"/>
</dbReference>
<accession>A0AA37M651</accession>
<organism evidence="3 4">
    <name type="scientific">Methylobacterium frigidaeris</name>
    <dbReference type="NCBI Taxonomy" id="2038277"/>
    <lineage>
        <taxon>Bacteria</taxon>
        <taxon>Pseudomonadati</taxon>
        <taxon>Pseudomonadota</taxon>
        <taxon>Alphaproteobacteria</taxon>
        <taxon>Hyphomicrobiales</taxon>
        <taxon>Methylobacteriaceae</taxon>
        <taxon>Methylobacterium</taxon>
    </lineage>
</organism>
<reference evidence="3" key="2">
    <citation type="submission" date="2021-08" db="EMBL/GenBank/DDBJ databases">
        <authorList>
            <person name="Tani A."/>
            <person name="Ola A."/>
            <person name="Ogura Y."/>
            <person name="Katsura K."/>
            <person name="Hayashi T."/>
        </authorList>
    </citation>
    <scope>NUCLEOTIDE SEQUENCE</scope>
    <source>
        <strain evidence="3">JCM 32048</strain>
    </source>
</reference>
<dbReference type="AlphaFoldDB" id="A0AA37M651"/>
<dbReference type="Proteomes" id="UP001055286">
    <property type="component" value="Unassembled WGS sequence"/>
</dbReference>
<dbReference type="PANTHER" id="PTHR43685">
    <property type="entry name" value="GLYCOSYLTRANSFERASE"/>
    <property type="match status" value="1"/>
</dbReference>
<dbReference type="Gene3D" id="3.90.550.10">
    <property type="entry name" value="Spore Coat Polysaccharide Biosynthesis Protein SpsA, Chain A"/>
    <property type="match status" value="1"/>
</dbReference>
<gene>
    <name evidence="3" type="ORF">MPEAHAMD_4449</name>
</gene>
<feature type="transmembrane region" description="Helical" evidence="1">
    <location>
        <begin position="21"/>
        <end position="42"/>
    </location>
</feature>
<dbReference type="InterPro" id="IPR001173">
    <property type="entry name" value="Glyco_trans_2-like"/>
</dbReference>
<keyword evidence="4" id="KW-1185">Reference proteome</keyword>